<sequence>MSTLAVIFPVLRTTRLRLEPVRPEHADLMFEGLQDPSLYRYQNDPIPATRAALRERYARLASGRAPGPGGALWLNWISIDADGAATGYVQATVDAAFAHAEIGYVILAAQQRRGYAREGVGALVAQLFACGAGVVRATVDRRNVASQRVLARLGFTRVRSRRSDDVIGGMRGIDDDYERIAPARRGGGAAVPKTIA</sequence>
<dbReference type="InterPro" id="IPR000182">
    <property type="entry name" value="GNAT_dom"/>
</dbReference>
<dbReference type="Gene3D" id="3.40.630.30">
    <property type="match status" value="1"/>
</dbReference>
<gene>
    <name evidence="2" type="ORF">WPS_15290</name>
</gene>
<feature type="domain" description="N-acetyltransferase" evidence="1">
    <location>
        <begin position="16"/>
        <end position="184"/>
    </location>
</feature>
<dbReference type="AlphaFoldDB" id="A0AAN2C9R8"/>
<proteinExistence type="predicted"/>
<keyword evidence="3" id="KW-1185">Reference proteome</keyword>
<dbReference type="RefSeq" id="WP_317997228.1">
    <property type="nucleotide sequence ID" value="NZ_AP025523.1"/>
</dbReference>
<dbReference type="KEGG" id="vab:WPS_15290"/>
<dbReference type="Proteomes" id="UP001317532">
    <property type="component" value="Chromosome"/>
</dbReference>
<protein>
    <recommendedName>
        <fullName evidence="1">N-acetyltransferase domain-containing protein</fullName>
    </recommendedName>
</protein>
<dbReference type="Pfam" id="PF13302">
    <property type="entry name" value="Acetyltransf_3"/>
    <property type="match status" value="1"/>
</dbReference>
<name>A0AAN2C9R8_UNVUL</name>
<dbReference type="InterPro" id="IPR051908">
    <property type="entry name" value="Ribosomal_N-acetyltransferase"/>
</dbReference>
<dbReference type="PANTHER" id="PTHR43441">
    <property type="entry name" value="RIBOSOMAL-PROTEIN-SERINE ACETYLTRANSFERASE"/>
    <property type="match status" value="1"/>
</dbReference>
<accession>A0AAN2C9R8</accession>
<dbReference type="PROSITE" id="PS51186">
    <property type="entry name" value="GNAT"/>
    <property type="match status" value="1"/>
</dbReference>
<dbReference type="InterPro" id="IPR016181">
    <property type="entry name" value="Acyl_CoA_acyltransferase"/>
</dbReference>
<evidence type="ECO:0000313" key="2">
    <source>
        <dbReference type="EMBL" id="BDE06253.1"/>
    </source>
</evidence>
<dbReference type="GO" id="GO:0008999">
    <property type="term" value="F:protein-N-terminal-alanine acetyltransferase activity"/>
    <property type="evidence" value="ECO:0007669"/>
    <property type="project" value="TreeGrafter"/>
</dbReference>
<reference evidence="2 3" key="1">
    <citation type="journal article" date="2022" name="ISME Commun">
        <title>Vulcanimicrobium alpinus gen. nov. sp. nov., the first cultivated representative of the candidate phylum 'Eremiobacterota', is a metabolically versatile aerobic anoxygenic phototroph.</title>
        <authorList>
            <person name="Yabe S."/>
            <person name="Muto K."/>
            <person name="Abe K."/>
            <person name="Yokota A."/>
            <person name="Staudigel H."/>
            <person name="Tebo B.M."/>
        </authorList>
    </citation>
    <scope>NUCLEOTIDE SEQUENCE [LARGE SCALE GENOMIC DNA]</scope>
    <source>
        <strain evidence="2 3">WC8-2</strain>
    </source>
</reference>
<dbReference type="PANTHER" id="PTHR43441:SF6">
    <property type="entry name" value="N-ACETYLTRANSFERASE DOMAIN-CONTAINING PROTEIN"/>
    <property type="match status" value="1"/>
</dbReference>
<organism evidence="2 3">
    <name type="scientific">Vulcanimicrobium alpinum</name>
    <dbReference type="NCBI Taxonomy" id="3016050"/>
    <lineage>
        <taxon>Bacteria</taxon>
        <taxon>Bacillati</taxon>
        <taxon>Vulcanimicrobiota</taxon>
        <taxon>Vulcanimicrobiia</taxon>
        <taxon>Vulcanimicrobiales</taxon>
        <taxon>Vulcanimicrobiaceae</taxon>
        <taxon>Vulcanimicrobium</taxon>
    </lineage>
</organism>
<dbReference type="SUPFAM" id="SSF55729">
    <property type="entry name" value="Acyl-CoA N-acyltransferases (Nat)"/>
    <property type="match status" value="1"/>
</dbReference>
<dbReference type="GO" id="GO:1990189">
    <property type="term" value="F:protein N-terminal-serine acetyltransferase activity"/>
    <property type="evidence" value="ECO:0007669"/>
    <property type="project" value="TreeGrafter"/>
</dbReference>
<evidence type="ECO:0000313" key="3">
    <source>
        <dbReference type="Proteomes" id="UP001317532"/>
    </source>
</evidence>
<dbReference type="EMBL" id="AP025523">
    <property type="protein sequence ID" value="BDE06253.1"/>
    <property type="molecule type" value="Genomic_DNA"/>
</dbReference>
<evidence type="ECO:0000259" key="1">
    <source>
        <dbReference type="PROSITE" id="PS51186"/>
    </source>
</evidence>
<dbReference type="GO" id="GO:0005737">
    <property type="term" value="C:cytoplasm"/>
    <property type="evidence" value="ECO:0007669"/>
    <property type="project" value="TreeGrafter"/>
</dbReference>